<evidence type="ECO:0000313" key="4">
    <source>
        <dbReference type="Proteomes" id="UP001356095"/>
    </source>
</evidence>
<dbReference type="RefSeq" id="WP_330093352.1">
    <property type="nucleotide sequence ID" value="NZ_JAUZMY010000021.1"/>
</dbReference>
<feature type="domain" description="SsuA/THI5-like" evidence="2">
    <location>
        <begin position="82"/>
        <end position="283"/>
    </location>
</feature>
<evidence type="ECO:0000256" key="1">
    <source>
        <dbReference type="SAM" id="SignalP"/>
    </source>
</evidence>
<name>A0ABU7KBF9_9ACTN</name>
<proteinExistence type="predicted"/>
<dbReference type="Pfam" id="PF09084">
    <property type="entry name" value="NMT1"/>
    <property type="match status" value="1"/>
</dbReference>
<protein>
    <submittedName>
        <fullName evidence="3">ABC transporter substrate-binding protein</fullName>
    </submittedName>
</protein>
<dbReference type="Proteomes" id="UP001356095">
    <property type="component" value="Unassembled WGS sequence"/>
</dbReference>
<accession>A0ABU7KBF9</accession>
<dbReference type="InterPro" id="IPR027939">
    <property type="entry name" value="NMT1/THI5"/>
</dbReference>
<gene>
    <name evidence="3" type="ORF">Q8791_20370</name>
</gene>
<organism evidence="3 4">
    <name type="scientific">Nocardiopsis codii</name>
    <dbReference type="NCBI Taxonomy" id="3065942"/>
    <lineage>
        <taxon>Bacteria</taxon>
        <taxon>Bacillati</taxon>
        <taxon>Actinomycetota</taxon>
        <taxon>Actinomycetes</taxon>
        <taxon>Streptosporangiales</taxon>
        <taxon>Nocardiopsidaceae</taxon>
        <taxon>Nocardiopsis</taxon>
    </lineage>
</organism>
<dbReference type="PANTHER" id="PTHR31528:SF3">
    <property type="entry name" value="THIAMINE BIOSYNTHESIS PROTEIN HI_0357-RELATED"/>
    <property type="match status" value="1"/>
</dbReference>
<dbReference type="SUPFAM" id="SSF53850">
    <property type="entry name" value="Periplasmic binding protein-like II"/>
    <property type="match status" value="1"/>
</dbReference>
<dbReference type="EMBL" id="JAUZMY010000021">
    <property type="protein sequence ID" value="MEE2039581.1"/>
    <property type="molecule type" value="Genomic_DNA"/>
</dbReference>
<evidence type="ECO:0000313" key="3">
    <source>
        <dbReference type="EMBL" id="MEE2039581.1"/>
    </source>
</evidence>
<keyword evidence="1" id="KW-0732">Signal</keyword>
<evidence type="ECO:0000259" key="2">
    <source>
        <dbReference type="Pfam" id="PF09084"/>
    </source>
</evidence>
<dbReference type="Gene3D" id="3.40.190.10">
    <property type="entry name" value="Periplasmic binding protein-like II"/>
    <property type="match status" value="2"/>
</dbReference>
<sequence>MALPPVSLPRPRIRRIRPLAAATLTSAVLLATACAGEDASEEPTGVASVIDDERCETNRAAGTVTYITGYQYQASVSILEAVAADALGFFDAVCIDVEIQPGTGDTIGNSQLVSAGTAHFTSLGNEAEVLQANDAGHDVIGISTYGHVPIATLLTGTDIAELGDLEGTTLGHKGMLPAPLEAMLVADGVDLDAVEIVEVGYDPSVLPRDQVQALTGFRSNEPFLLADMDEEYNEWLPEDYGVVGSFGVMATHPEWAEENPTVVEDYLRAIAQAFSYCQENGEECVGYAAELAESGYDVDHNLRVWNAEHELVTSSTPDDAPPGYIDLNLTEAEGETLVDNGQLDTLPDLEPLFDPRYLEAVHVATEVSWPAE</sequence>
<dbReference type="InterPro" id="IPR015168">
    <property type="entry name" value="SsuA/THI5"/>
</dbReference>
<dbReference type="PANTHER" id="PTHR31528">
    <property type="entry name" value="4-AMINO-5-HYDROXYMETHYL-2-METHYLPYRIMIDINE PHOSPHATE SYNTHASE THI11-RELATED"/>
    <property type="match status" value="1"/>
</dbReference>
<keyword evidence="4" id="KW-1185">Reference proteome</keyword>
<feature type="signal peptide" evidence="1">
    <location>
        <begin position="1"/>
        <end position="35"/>
    </location>
</feature>
<feature type="chain" id="PRO_5046080610" evidence="1">
    <location>
        <begin position="36"/>
        <end position="372"/>
    </location>
</feature>
<reference evidence="3 4" key="1">
    <citation type="submission" date="2023-08" db="EMBL/GenBank/DDBJ databases">
        <authorList>
            <person name="Girao M."/>
            <person name="Carvalho M.F."/>
        </authorList>
    </citation>
    <scope>NUCLEOTIDE SEQUENCE [LARGE SCALE GENOMIC DNA]</scope>
    <source>
        <strain evidence="3 4">CT-R113</strain>
    </source>
</reference>
<comment type="caution">
    <text evidence="3">The sequence shown here is derived from an EMBL/GenBank/DDBJ whole genome shotgun (WGS) entry which is preliminary data.</text>
</comment>